<comment type="function">
    <text evidence="7">Functions as a peptidoglycan terminase that cleaves nascent peptidoglycan strands endolytically to terminate their elongation.</text>
</comment>
<dbReference type="GO" id="GO:0009252">
    <property type="term" value="P:peptidoglycan biosynthetic process"/>
    <property type="evidence" value="ECO:0007669"/>
    <property type="project" value="UniProtKB-UniRule"/>
</dbReference>
<proteinExistence type="inferred from homology"/>
<reference evidence="9" key="2">
    <citation type="journal article" date="2021" name="Data Brief">
        <title>Draft genome sequence data of the facultative, thermophilic, xylanolytic bacterium Paenibacillus sp. strain DA-C8.</title>
        <authorList>
            <person name="Chhe C."/>
            <person name="Uke A."/>
            <person name="Baramee S."/>
            <person name="Ungkulpasvich U."/>
            <person name="Tachaapaikoon C."/>
            <person name="Pason P."/>
            <person name="Waeonukul R."/>
            <person name="Ratanakhanokchai K."/>
            <person name="Kosugi A."/>
        </authorList>
    </citation>
    <scope>NUCLEOTIDE SEQUENCE</scope>
    <source>
        <strain evidence="9">DA-C8</strain>
    </source>
</reference>
<dbReference type="EC" id="4.2.2.29" evidence="7"/>
<evidence type="ECO:0000256" key="4">
    <source>
        <dbReference type="ARBA" id="ARBA00023136"/>
    </source>
</evidence>
<name>A0A916QEB6_9BACL</name>
<evidence type="ECO:0000313" key="9">
    <source>
        <dbReference type="EMBL" id="GFR38925.1"/>
    </source>
</evidence>
<comment type="caution">
    <text evidence="9">The sequence shown here is derived from an EMBL/GenBank/DDBJ whole genome shotgun (WGS) entry which is preliminary data.</text>
</comment>
<dbReference type="GO" id="GO:0008932">
    <property type="term" value="F:lytic endotransglycosylase activity"/>
    <property type="evidence" value="ECO:0007669"/>
    <property type="project" value="UniProtKB-UniRule"/>
</dbReference>
<dbReference type="NCBIfam" id="TIGR00247">
    <property type="entry name" value="endolytic transglycosylase MltG"/>
    <property type="match status" value="1"/>
</dbReference>
<evidence type="ECO:0000256" key="3">
    <source>
        <dbReference type="ARBA" id="ARBA00022989"/>
    </source>
</evidence>
<dbReference type="Pfam" id="PF02618">
    <property type="entry name" value="YceG"/>
    <property type="match status" value="1"/>
</dbReference>
<gene>
    <name evidence="7" type="primary">mltG</name>
    <name evidence="9" type="ORF">PRECH8_22210</name>
</gene>
<dbReference type="HAMAP" id="MF_02065">
    <property type="entry name" value="MltG"/>
    <property type="match status" value="1"/>
</dbReference>
<keyword evidence="2 7" id="KW-0812">Transmembrane</keyword>
<dbReference type="Gene3D" id="3.30.160.60">
    <property type="entry name" value="Classic Zinc Finger"/>
    <property type="match status" value="1"/>
</dbReference>
<dbReference type="AlphaFoldDB" id="A0A916QEB6"/>
<dbReference type="PANTHER" id="PTHR30518">
    <property type="entry name" value="ENDOLYTIC MUREIN TRANSGLYCOSYLASE"/>
    <property type="match status" value="1"/>
</dbReference>
<reference evidence="9" key="1">
    <citation type="submission" date="2020-08" db="EMBL/GenBank/DDBJ databases">
        <authorList>
            <person name="Uke A."/>
            <person name="Chhe C."/>
            <person name="Baramee S."/>
            <person name="Kosugi A."/>
        </authorList>
    </citation>
    <scope>NUCLEOTIDE SEQUENCE</scope>
    <source>
        <strain evidence="9">DA-C8</strain>
    </source>
</reference>
<feature type="compositionally biased region" description="Basic and acidic residues" evidence="8">
    <location>
        <begin position="1"/>
        <end position="62"/>
    </location>
</feature>
<dbReference type="PANTHER" id="PTHR30518:SF2">
    <property type="entry name" value="ENDOLYTIC MUREIN TRANSGLYCOSYLASE"/>
    <property type="match status" value="1"/>
</dbReference>
<feature type="transmembrane region" description="Helical" evidence="7">
    <location>
        <begin position="102"/>
        <end position="126"/>
    </location>
</feature>
<keyword evidence="10" id="KW-1185">Reference proteome</keyword>
<protein>
    <recommendedName>
        <fullName evidence="7">Endolytic murein transglycosylase</fullName>
        <ecNumber evidence="7">4.2.2.29</ecNumber>
    </recommendedName>
    <alternativeName>
        <fullName evidence="7">Peptidoglycan lytic transglycosylase</fullName>
    </alternativeName>
    <alternativeName>
        <fullName evidence="7">Peptidoglycan polymerization terminase</fullName>
    </alternativeName>
</protein>
<keyword evidence="4 7" id="KW-0472">Membrane</keyword>
<dbReference type="GO" id="GO:0071555">
    <property type="term" value="P:cell wall organization"/>
    <property type="evidence" value="ECO:0007669"/>
    <property type="project" value="UniProtKB-KW"/>
</dbReference>
<evidence type="ECO:0000256" key="8">
    <source>
        <dbReference type="SAM" id="MobiDB-lite"/>
    </source>
</evidence>
<dbReference type="GO" id="GO:0005886">
    <property type="term" value="C:plasma membrane"/>
    <property type="evidence" value="ECO:0007669"/>
    <property type="project" value="UniProtKB-SubCell"/>
</dbReference>
<comment type="similarity">
    <text evidence="7">Belongs to the transglycosylase MltG family.</text>
</comment>
<feature type="region of interest" description="Disordered" evidence="8">
    <location>
        <begin position="1"/>
        <end position="76"/>
    </location>
</feature>
<keyword evidence="6 7" id="KW-0961">Cell wall biogenesis/degradation</keyword>
<dbReference type="CDD" id="cd08010">
    <property type="entry name" value="MltG_like"/>
    <property type="match status" value="1"/>
</dbReference>
<evidence type="ECO:0000256" key="5">
    <source>
        <dbReference type="ARBA" id="ARBA00023239"/>
    </source>
</evidence>
<sequence>MDQRDPRRDEHRDAARDEARDEARDDVKKQEQKEARHKAHHEEKHAEDVNREEHAEREHEVRASAASEESADHRDHAEFAEDEEYAAELDSEARSKTNVRRIGLIVACCIMLVLLGTALGVGMFVANGLQPVEAQDREVRIKIEPGMTSAKIAHLLEEHGLIRSEFVFRYYLKVKGEGSRFQAGEYLMKPGMELDEMIAMLNRGDTVKEPTIKFTIPEGYTIERIADKLAEEKIVDRDVFLEMAAKTDLYDSEYVKEIPADENIVHALEGYLFPETYEMRAGSTEQEIIQRMVSELSRKLAQLPEDWPLRLEELGLTFHEMLTIASLIEREAAVDAERPLIAGVIYNRLKQDMLLQIDATVQYALGEHKEVLLIVDTEVDSPYNTYKVKGLPPGPIASPGLESIRAALYPAETSYLFYVTKKDGSQEHLFAETYQEHLRNIELSKSQ</sequence>
<comment type="subcellular location">
    <subcellularLocation>
        <location evidence="7">Cell membrane</location>
        <topology evidence="7">Single-pass membrane protein</topology>
    </subcellularLocation>
</comment>
<evidence type="ECO:0000256" key="1">
    <source>
        <dbReference type="ARBA" id="ARBA00022475"/>
    </source>
</evidence>
<comment type="catalytic activity">
    <reaction evidence="7">
        <text>a peptidoglycan chain = a peptidoglycan chain with N-acetyl-1,6-anhydromuramyl-[peptide] at the reducing end + a peptidoglycan chain with N-acetylglucosamine at the non-reducing end.</text>
        <dbReference type="EC" id="4.2.2.29"/>
    </reaction>
</comment>
<evidence type="ECO:0000313" key="10">
    <source>
        <dbReference type="Proteomes" id="UP000654993"/>
    </source>
</evidence>
<evidence type="ECO:0000256" key="2">
    <source>
        <dbReference type="ARBA" id="ARBA00022692"/>
    </source>
</evidence>
<dbReference type="Proteomes" id="UP000654993">
    <property type="component" value="Unassembled WGS sequence"/>
</dbReference>
<dbReference type="InterPro" id="IPR003770">
    <property type="entry name" value="MLTG-like"/>
</dbReference>
<evidence type="ECO:0000256" key="7">
    <source>
        <dbReference type="HAMAP-Rule" id="MF_02065"/>
    </source>
</evidence>
<keyword evidence="1 7" id="KW-1003">Cell membrane</keyword>
<evidence type="ECO:0000256" key="6">
    <source>
        <dbReference type="ARBA" id="ARBA00023316"/>
    </source>
</evidence>
<feature type="site" description="Important for catalytic activity" evidence="7">
    <location>
        <position position="331"/>
    </location>
</feature>
<organism evidence="9 10">
    <name type="scientific">Insulibacter thermoxylanivorax</name>
    <dbReference type="NCBI Taxonomy" id="2749268"/>
    <lineage>
        <taxon>Bacteria</taxon>
        <taxon>Bacillati</taxon>
        <taxon>Bacillota</taxon>
        <taxon>Bacilli</taxon>
        <taxon>Bacillales</taxon>
        <taxon>Paenibacillaceae</taxon>
        <taxon>Insulibacter</taxon>
    </lineage>
</organism>
<dbReference type="Gene3D" id="3.30.1490.480">
    <property type="entry name" value="Endolytic murein transglycosylase"/>
    <property type="match status" value="2"/>
</dbReference>
<keyword evidence="5 7" id="KW-0456">Lyase</keyword>
<dbReference type="RefSeq" id="WP_242457547.1">
    <property type="nucleotide sequence ID" value="NZ_BMAQ01000030.1"/>
</dbReference>
<keyword evidence="3 7" id="KW-1133">Transmembrane helix</keyword>
<accession>A0A916QEB6</accession>
<dbReference type="EMBL" id="BMAQ01000030">
    <property type="protein sequence ID" value="GFR38925.1"/>
    <property type="molecule type" value="Genomic_DNA"/>
</dbReference>